<evidence type="ECO:0000256" key="1">
    <source>
        <dbReference type="SAM" id="MobiDB-lite"/>
    </source>
</evidence>
<gene>
    <name evidence="2" type="ORF">JYZ213_LOCUS8730</name>
    <name evidence="3" type="ORF">OXD698_LOCUS168</name>
</gene>
<name>A0A813WVN9_9BILA</name>
<proteinExistence type="predicted"/>
<dbReference type="AlphaFoldDB" id="A0A813WVN9"/>
<feature type="compositionally biased region" description="Basic residues" evidence="1">
    <location>
        <begin position="90"/>
        <end position="103"/>
    </location>
</feature>
<reference evidence="2" key="1">
    <citation type="submission" date="2021-02" db="EMBL/GenBank/DDBJ databases">
        <authorList>
            <person name="Nowell W R."/>
        </authorList>
    </citation>
    <scope>NUCLEOTIDE SEQUENCE</scope>
</reference>
<dbReference type="EMBL" id="CAJNOG010000060">
    <property type="protein sequence ID" value="CAF0866734.1"/>
    <property type="molecule type" value="Genomic_DNA"/>
</dbReference>
<evidence type="ECO:0000313" key="2">
    <source>
        <dbReference type="EMBL" id="CAF0866734.1"/>
    </source>
</evidence>
<sequence length="225" mass="26161">MRETMTLLEQSNRQRLLYDRTIRHPPVYIFSNDTDTNDVKPKFRSLYDDSIQDMVATGKSMLPNVGRNHFVEISISPSDKNPTSDENHTRPRRKRPSYRKSKYHAYSPNPSQAELALLTARGTRPEYRTPVPMPIVRQHEDVKHSQRPHVPPPSPSYEQMERVFIDPKDKNQSQTPIPKSNIKKNQPVTFRLPPLSLSPLSRRTPTNISTKEVRLNLSNYLQNCY</sequence>
<dbReference type="EMBL" id="CAJOAZ010000004">
    <property type="protein sequence ID" value="CAF3481683.1"/>
    <property type="molecule type" value="Genomic_DNA"/>
</dbReference>
<dbReference type="Proteomes" id="UP000663844">
    <property type="component" value="Unassembled WGS sequence"/>
</dbReference>
<evidence type="ECO:0000313" key="3">
    <source>
        <dbReference type="EMBL" id="CAF3481683.1"/>
    </source>
</evidence>
<accession>A0A813WVN9</accession>
<feature type="region of interest" description="Disordered" evidence="1">
    <location>
        <begin position="73"/>
        <end position="110"/>
    </location>
</feature>
<comment type="caution">
    <text evidence="2">The sequence shown here is derived from an EMBL/GenBank/DDBJ whole genome shotgun (WGS) entry which is preliminary data.</text>
</comment>
<protein>
    <submittedName>
        <fullName evidence="2">Uncharacterized protein</fullName>
    </submittedName>
</protein>
<organism evidence="2 4">
    <name type="scientific">Adineta steineri</name>
    <dbReference type="NCBI Taxonomy" id="433720"/>
    <lineage>
        <taxon>Eukaryota</taxon>
        <taxon>Metazoa</taxon>
        <taxon>Spiralia</taxon>
        <taxon>Gnathifera</taxon>
        <taxon>Rotifera</taxon>
        <taxon>Eurotatoria</taxon>
        <taxon>Bdelloidea</taxon>
        <taxon>Adinetida</taxon>
        <taxon>Adinetidae</taxon>
        <taxon>Adineta</taxon>
    </lineage>
</organism>
<dbReference type="Proteomes" id="UP000663845">
    <property type="component" value="Unassembled WGS sequence"/>
</dbReference>
<evidence type="ECO:0000313" key="4">
    <source>
        <dbReference type="Proteomes" id="UP000663845"/>
    </source>
</evidence>